<evidence type="ECO:0000313" key="4">
    <source>
        <dbReference type="EMBL" id="OGM29910.1"/>
    </source>
</evidence>
<proteinExistence type="inferred from homology"/>
<dbReference type="GO" id="GO:1990904">
    <property type="term" value="C:ribonucleoprotein complex"/>
    <property type="evidence" value="ECO:0007669"/>
    <property type="project" value="UniProtKB-KW"/>
</dbReference>
<dbReference type="InterPro" id="IPR026569">
    <property type="entry name" value="Ribosomal_bL28"/>
</dbReference>
<evidence type="ECO:0000256" key="1">
    <source>
        <dbReference type="ARBA" id="ARBA00008760"/>
    </source>
</evidence>
<evidence type="ECO:0000256" key="2">
    <source>
        <dbReference type="ARBA" id="ARBA00022980"/>
    </source>
</evidence>
<dbReference type="SUPFAM" id="SSF143800">
    <property type="entry name" value="L28p-like"/>
    <property type="match status" value="1"/>
</dbReference>
<dbReference type="GO" id="GO:0003735">
    <property type="term" value="F:structural constituent of ribosome"/>
    <property type="evidence" value="ECO:0007669"/>
    <property type="project" value="InterPro"/>
</dbReference>
<dbReference type="AlphaFoldDB" id="A0A1F7YRT2"/>
<dbReference type="InterPro" id="IPR034704">
    <property type="entry name" value="Ribosomal_bL28/bL31-like_sf"/>
</dbReference>
<comment type="similarity">
    <text evidence="1">Belongs to the bacterial ribosomal protein bL28 family.</text>
</comment>
<accession>A0A1F7YRT2</accession>
<sequence length="78" mass="8880">MAICEVTGKKAVFGSKQKHRRGVAGKRWKKRVTATPRLFKPNLQTITITDEKGHKKQMTVSTKVIKRIKFDREQASLG</sequence>
<gene>
    <name evidence="4" type="ORF">A2801_00990</name>
</gene>
<dbReference type="InterPro" id="IPR037147">
    <property type="entry name" value="Ribosomal_bL28_sf"/>
</dbReference>
<evidence type="ECO:0000313" key="5">
    <source>
        <dbReference type="Proteomes" id="UP000177263"/>
    </source>
</evidence>
<dbReference type="EMBL" id="MGGM01000007">
    <property type="protein sequence ID" value="OGM29910.1"/>
    <property type="molecule type" value="Genomic_DNA"/>
</dbReference>
<dbReference type="Gene3D" id="2.30.170.40">
    <property type="entry name" value="Ribosomal protein L28/L24"/>
    <property type="match status" value="1"/>
</dbReference>
<protein>
    <recommendedName>
        <fullName evidence="6">50S ribosomal protein L28</fullName>
    </recommendedName>
</protein>
<reference evidence="4 5" key="1">
    <citation type="journal article" date="2016" name="Nat. Commun.">
        <title>Thousands of microbial genomes shed light on interconnected biogeochemical processes in an aquifer system.</title>
        <authorList>
            <person name="Anantharaman K."/>
            <person name="Brown C.T."/>
            <person name="Hug L.A."/>
            <person name="Sharon I."/>
            <person name="Castelle C.J."/>
            <person name="Probst A.J."/>
            <person name="Thomas B.C."/>
            <person name="Singh A."/>
            <person name="Wilkins M.J."/>
            <person name="Karaoz U."/>
            <person name="Brodie E.L."/>
            <person name="Williams K.H."/>
            <person name="Hubbard S.S."/>
            <person name="Banfield J.F."/>
        </authorList>
    </citation>
    <scope>NUCLEOTIDE SEQUENCE [LARGE SCALE GENOMIC DNA]</scope>
</reference>
<evidence type="ECO:0000256" key="3">
    <source>
        <dbReference type="ARBA" id="ARBA00023274"/>
    </source>
</evidence>
<name>A0A1F7YRT2_9BACT</name>
<dbReference type="Proteomes" id="UP000177263">
    <property type="component" value="Unassembled WGS sequence"/>
</dbReference>
<organism evidence="4 5">
    <name type="scientific">Candidatus Woesebacteria bacterium RIFCSPHIGHO2_01_FULL_41_10</name>
    <dbReference type="NCBI Taxonomy" id="1802500"/>
    <lineage>
        <taxon>Bacteria</taxon>
        <taxon>Candidatus Woeseibacteriota</taxon>
    </lineage>
</organism>
<evidence type="ECO:0008006" key="6">
    <source>
        <dbReference type="Google" id="ProtNLM"/>
    </source>
</evidence>
<comment type="caution">
    <text evidence="4">The sequence shown here is derived from an EMBL/GenBank/DDBJ whole genome shotgun (WGS) entry which is preliminary data.</text>
</comment>
<dbReference type="Pfam" id="PF00830">
    <property type="entry name" value="Ribosomal_L28"/>
    <property type="match status" value="1"/>
</dbReference>
<keyword evidence="3" id="KW-0687">Ribonucleoprotein</keyword>
<keyword evidence="2" id="KW-0689">Ribosomal protein</keyword>
<dbReference type="GO" id="GO:0005840">
    <property type="term" value="C:ribosome"/>
    <property type="evidence" value="ECO:0007669"/>
    <property type="project" value="UniProtKB-KW"/>
</dbReference>